<comment type="caution">
    <text evidence="3">The sequence shown here is derived from an EMBL/GenBank/DDBJ whole genome shotgun (WGS) entry which is preliminary data.</text>
</comment>
<dbReference type="InterPro" id="IPR033879">
    <property type="entry name" value="UPP_Pase"/>
</dbReference>
<reference evidence="3 4" key="1">
    <citation type="submission" date="2017-09" db="EMBL/GenBank/DDBJ databases">
        <title>Large-scale bioinformatics analysis of Bacillus genomes uncovers conserved roles of natural products in bacterial physiology.</title>
        <authorList>
            <consortium name="Agbiome Team Llc"/>
            <person name="Bleich R.M."/>
            <person name="Grubbs K.J."/>
            <person name="Santa Maria K.C."/>
            <person name="Allen S.E."/>
            <person name="Farag S."/>
            <person name="Shank E.A."/>
            <person name="Bowers A."/>
        </authorList>
    </citation>
    <scope>NUCLEOTIDE SEQUENCE [LARGE SCALE GENOMIC DNA]</scope>
    <source>
        <strain evidence="3 4">AFS083043</strain>
    </source>
</reference>
<dbReference type="PANTHER" id="PTHR14969">
    <property type="entry name" value="SPHINGOSINE-1-PHOSPHATE PHOSPHOHYDROLASE"/>
    <property type="match status" value="1"/>
</dbReference>
<dbReference type="InterPro" id="IPR036938">
    <property type="entry name" value="PAP2/HPO_sf"/>
</dbReference>
<feature type="transmembrane region" description="Helical" evidence="1">
    <location>
        <begin position="150"/>
        <end position="169"/>
    </location>
</feature>
<feature type="transmembrane region" description="Helical" evidence="1">
    <location>
        <begin position="126"/>
        <end position="144"/>
    </location>
</feature>
<organism evidence="3 4">
    <name type="scientific">Bacillus cereus</name>
    <dbReference type="NCBI Taxonomy" id="1396"/>
    <lineage>
        <taxon>Bacteria</taxon>
        <taxon>Bacillati</taxon>
        <taxon>Bacillota</taxon>
        <taxon>Bacilli</taxon>
        <taxon>Bacillales</taxon>
        <taxon>Bacillaceae</taxon>
        <taxon>Bacillus</taxon>
        <taxon>Bacillus cereus group</taxon>
    </lineage>
</organism>
<dbReference type="PANTHER" id="PTHR14969:SF58">
    <property type="entry name" value="UNDECAPRENYL-DIPHOSPHATASE BCRC"/>
    <property type="match status" value="1"/>
</dbReference>
<feature type="domain" description="Phosphatidic acid phosphatase type 2/haloperoxidase" evidence="2">
    <location>
        <begin position="59"/>
        <end position="165"/>
    </location>
</feature>
<name>A0A2B0MS98_BACCE</name>
<dbReference type="Proteomes" id="UP000242656">
    <property type="component" value="Unassembled WGS sequence"/>
</dbReference>
<protein>
    <submittedName>
        <fullName evidence="3">Undecaprenyl-diphosphatase</fullName>
    </submittedName>
</protein>
<evidence type="ECO:0000259" key="2">
    <source>
        <dbReference type="SMART" id="SM00014"/>
    </source>
</evidence>
<dbReference type="RefSeq" id="WP_098490550.1">
    <property type="nucleotide sequence ID" value="NZ_NUWN01000028.1"/>
</dbReference>
<accession>A0A2B0MS98</accession>
<dbReference type="SUPFAM" id="SSF48317">
    <property type="entry name" value="Acid phosphatase/Vanadium-dependent haloperoxidase"/>
    <property type="match status" value="1"/>
</dbReference>
<dbReference type="Gene3D" id="1.20.144.10">
    <property type="entry name" value="Phosphatidic acid phosphatase type 2/haloperoxidase"/>
    <property type="match status" value="1"/>
</dbReference>
<dbReference type="AlphaFoldDB" id="A0A2B0MS98"/>
<dbReference type="GO" id="GO:0005886">
    <property type="term" value="C:plasma membrane"/>
    <property type="evidence" value="ECO:0007669"/>
    <property type="project" value="InterPro"/>
</dbReference>
<keyword evidence="1" id="KW-1133">Transmembrane helix</keyword>
<evidence type="ECO:0000313" key="4">
    <source>
        <dbReference type="Proteomes" id="UP000242656"/>
    </source>
</evidence>
<dbReference type="InterPro" id="IPR000326">
    <property type="entry name" value="PAP2/HPO"/>
</dbReference>
<proteinExistence type="predicted"/>
<gene>
    <name evidence="3" type="ORF">COI93_09330</name>
</gene>
<dbReference type="EMBL" id="NUWN01000028">
    <property type="protein sequence ID" value="PFK43945.1"/>
    <property type="molecule type" value="Genomic_DNA"/>
</dbReference>
<dbReference type="GO" id="GO:0050380">
    <property type="term" value="F:undecaprenyl-diphosphatase activity"/>
    <property type="evidence" value="ECO:0007669"/>
    <property type="project" value="InterPro"/>
</dbReference>
<evidence type="ECO:0000313" key="3">
    <source>
        <dbReference type="EMBL" id="PFK43945.1"/>
    </source>
</evidence>
<dbReference type="CDD" id="cd03385">
    <property type="entry name" value="PAP2_BcrC_like"/>
    <property type="match status" value="1"/>
</dbReference>
<feature type="transmembrane region" description="Helical" evidence="1">
    <location>
        <begin position="26"/>
        <end position="48"/>
    </location>
</feature>
<evidence type="ECO:0000256" key="1">
    <source>
        <dbReference type="SAM" id="Phobius"/>
    </source>
</evidence>
<sequence length="187" mass="21513">MNLKDLDYEWFNFINDKVQQYPVIDYVMILLAEYVQYAFVLLIALLWIRNKPNFRVMAFQAMVAFTLAYSMNRIIEQFLYRDRPFVSHNITQLVDHAANSSFPSDHATSAVVIAATLLLSAYRFKYTCFFLALGVAFSRVWVGVHYPLDVLAGCVHGILIALFTQYVVFKIRPVAALIARPIFQGKN</sequence>
<keyword evidence="1" id="KW-0812">Transmembrane</keyword>
<keyword evidence="1" id="KW-0472">Membrane</keyword>
<dbReference type="SMART" id="SM00014">
    <property type="entry name" value="acidPPc"/>
    <property type="match status" value="1"/>
</dbReference>
<dbReference type="Pfam" id="PF01569">
    <property type="entry name" value="PAP2"/>
    <property type="match status" value="1"/>
</dbReference>